<feature type="transmembrane region" description="Helical" evidence="10">
    <location>
        <begin position="952"/>
        <end position="971"/>
    </location>
</feature>
<dbReference type="SMART" id="SM00308">
    <property type="entry name" value="LH2"/>
    <property type="match status" value="1"/>
</dbReference>
<sequence>MVYCGKFALLSYWTLCFALNPLSKQYGHMKSADEQGSIQVTARPLSNVECKIFDLKISDCDIKVSRLGKQRIRAVYKRTCNLREAAFVFHFGIEKKYSFTLSKEKPEITIDEIKKQLDKKKQYLSTGTHYIYVKMIAKSLKNVEMNLESNKCSFFVEREKPTPSLGRTNRNVNEAKTFTVNAAKSVNNDLGKPNVDLEYRWYCNDTVGFCAGRDLGSRSTVTVDKKYAISGANFTFLLEARTQYSEWQQFKQFIHVNPSRPYSINCIGKCGKEPNKLNTLERIQLFAECEFHCKLYENKKVSGLIRHDGKKTSNTRIPQFALGPKILGSIPANTRFKVIAYYNGNESNIVGEQEFDTYPIPRLENCKSIPRSGTPFTKFKMECSYEKDQVMNFEVQVKSNNVVVYSTTAETLDTIEFVIPSRSTVTVKLRDINEVYISQKVEVQIDPLVSNTSNISEVGKILNDVFEGKNAGSKSVDELIEDGDFNGAVQVINVMARELTNFPIGSEDGNDLMTNVTKKLLNSLTKLVVNDIEMVKSVSGIISLIAHQAKNHSDSNTAMKFGKLCNNIAKQQVYLLENDIENNIRERDVVSVTRNLLSCGGSQIAPYYEIFKKFSAEIEITTEYPVRDDLSENNIEEYPEYVADDLIDEQMNNYVAAAEYIVDICRNVGKSLILASSLYNELPTYVERQDTIVAVFKATGTKIAGAKFHPHDVKVTVSSVMEKNDSLFSVRICSYKNNPFWSSSKTFKIDTNVIDLSISDLATETEIEDFGTQPMRIAFRVNQDIAGKEIIVSVDFSKQTTSNHAEDNFIIFIFKAKAMEAFFIEFFDLDELDSISAVLVDMERPLLHHFSIAHKITKSNNRLFIQNQVREDKWFLLGLRRETDVVVQTYIFKISIYTIKCLTWNYHTSSWQVACTINEMTNNEVIHCECLHFSTIAGALEYNDRRKEVSTFASLFALLLDFISPYSFIPFRKGSPRKTKFISSSDIPADNRYGYLISTSTGSKVDAGTTSDIVIQIFGTNGKSQAHVLNFPDPFIELLQRSHNDMFVLATSKDLGSLLKIYLWFDCTGTSPNWFCDELKICDLQRKIWYRFKVNKWLRIDGTPRLFLDIPVETIRQQFTSKQIMKNWLLEVLWKSGPLANSLFRPTSNSEDPSFELPKRLSLILSILLSIMMLLLYFYGIPEMTPRDAITPECYYKLDWKTVNFGIYAAVITFFPHTAVMGIFKKSRLQYDTRTNKECTYFFTLLCWGILIFNIIAQIHLLLIYGYWFISPTTWQWSTSLLIAILFYIFILDYTYNILMFCVGNAIKDGKVNLKNILKNVEHQRRYLYSRFGRSICRPILTPVYHVMSKTEYLKKHMFFRQKREVLWEIQDLMMIILFLFFQYVIILQEKNNTYDVLGHTEAQLLLKGHENLKKSLSRVNEIDEFEDFMESIFIPTLQSYQWYGRYVSVTPGLTTDVCNRYLGIIRLRQLRSEFIPCTISKLMQFINRSCTSTQYATNFDYLNYTPAWTDAIPEYHRSRLGYVWGYQDSTGQSYVGVSGHYRKGGYIALLGRNMKNSLVNLEYLKRYSWMNILTRVIFIEFPLYNVNTNLFNFATVMLEKTPTGYIHKKTIVRSVRVLKEGSSSTALSMIFTVLFMVLIVIITVRTTQRIIRTKVWYGRDLWHFSDVAIVVMSMAWIIMYFQKVISLKNFVKELEEKRSNTFVDYFDLLSAEAWITVLASALICVITVRIWRLLRFAKVFRVVERTLTYSFESMIYCFVFFLIFCIGFGIMGFVLFCTTSEQFRDGISTGKSLILMTIGVRGPNTLHLDEREIRFGYLYVTMFYTVAYFFTTIFIAIIIVNFLIAQQFSFEEKIEYDIREYTKDQKKNFGRLARMWVRKFRLRAGKNQEKEEDELVTPKSNHIRYMNCVSTSSTKMRAMESVAKCYILRRKKGLMIDESDQAEMMKTVRNLCEMKKGGDEIFFTQYMNTGDCRLVDNRRLLMVEDVVKRMLESPEKRAARLKITEENESLMAENMAKLEMMNYRLKTMLKVVEEISIQIIHR</sequence>
<evidence type="ECO:0000256" key="10">
    <source>
        <dbReference type="SAM" id="Phobius"/>
    </source>
</evidence>
<feature type="transmembrane region" description="Helical" evidence="10">
    <location>
        <begin position="1665"/>
        <end position="1683"/>
    </location>
</feature>
<keyword evidence="7" id="KW-0325">Glycoprotein</keyword>
<feature type="transmembrane region" description="Helical" evidence="10">
    <location>
        <begin position="1282"/>
        <end position="1307"/>
    </location>
</feature>
<feature type="transmembrane region" description="Helical" evidence="10">
    <location>
        <begin position="1245"/>
        <end position="1270"/>
    </location>
</feature>
<dbReference type="Proteomes" id="UP001431783">
    <property type="component" value="Unassembled WGS sequence"/>
</dbReference>
<keyword evidence="5 10" id="KW-1133">Transmembrane helix</keyword>
<keyword evidence="4 11" id="KW-0732">Signal</keyword>
<proteinExistence type="inferred from homology"/>
<feature type="domain" description="PLAT" evidence="12">
    <location>
        <begin position="993"/>
        <end position="1112"/>
    </location>
</feature>
<evidence type="ECO:0000256" key="9">
    <source>
        <dbReference type="PROSITE-ProRule" id="PRU00152"/>
    </source>
</evidence>
<dbReference type="InterPro" id="IPR051223">
    <property type="entry name" value="Polycystin"/>
</dbReference>
<name>A0AAW1VIM2_9CUCU</name>
<feature type="transmembrane region" description="Helical" evidence="10">
    <location>
        <begin position="1756"/>
        <end position="1777"/>
    </location>
</feature>
<dbReference type="InterPro" id="IPR003915">
    <property type="entry name" value="PKD_2"/>
</dbReference>
<evidence type="ECO:0000313" key="13">
    <source>
        <dbReference type="EMBL" id="KAK9892878.1"/>
    </source>
</evidence>
<organism evidence="13 14">
    <name type="scientific">Henosepilachna vigintioctopunctata</name>
    <dbReference type="NCBI Taxonomy" id="420089"/>
    <lineage>
        <taxon>Eukaryota</taxon>
        <taxon>Metazoa</taxon>
        <taxon>Ecdysozoa</taxon>
        <taxon>Arthropoda</taxon>
        <taxon>Hexapoda</taxon>
        <taxon>Insecta</taxon>
        <taxon>Pterygota</taxon>
        <taxon>Neoptera</taxon>
        <taxon>Endopterygota</taxon>
        <taxon>Coleoptera</taxon>
        <taxon>Polyphaga</taxon>
        <taxon>Cucujiformia</taxon>
        <taxon>Coccinelloidea</taxon>
        <taxon>Coccinellidae</taxon>
        <taxon>Epilachninae</taxon>
        <taxon>Epilachnini</taxon>
        <taxon>Henosepilachna</taxon>
    </lineage>
</organism>
<dbReference type="Pfam" id="PF08016">
    <property type="entry name" value="PKD_channel"/>
    <property type="match status" value="1"/>
</dbReference>
<evidence type="ECO:0000256" key="8">
    <source>
        <dbReference type="PIRSR" id="PIRSR603915-2"/>
    </source>
</evidence>
<dbReference type="EMBL" id="JARQZJ010000140">
    <property type="protein sequence ID" value="KAK9892878.1"/>
    <property type="molecule type" value="Genomic_DNA"/>
</dbReference>
<dbReference type="PANTHER" id="PTHR10877:SF183">
    <property type="entry name" value="AT14535P-RELATED"/>
    <property type="match status" value="1"/>
</dbReference>
<comment type="caution">
    <text evidence="13">The sequence shown here is derived from an EMBL/GenBank/DDBJ whole genome shotgun (WGS) entry which is preliminary data.</text>
</comment>
<dbReference type="InterPro" id="IPR013122">
    <property type="entry name" value="PKD1_2_channel"/>
</dbReference>
<evidence type="ECO:0000256" key="6">
    <source>
        <dbReference type="ARBA" id="ARBA00023136"/>
    </source>
</evidence>
<dbReference type="InterPro" id="IPR001024">
    <property type="entry name" value="PLAT/LH2_dom"/>
</dbReference>
<keyword evidence="3 10" id="KW-0812">Transmembrane</keyword>
<comment type="subcellular location">
    <subcellularLocation>
        <location evidence="1">Membrane</location>
        <topology evidence="1">Multi-pass membrane protein</topology>
    </subcellularLocation>
</comment>
<gene>
    <name evidence="13" type="ORF">WA026_022557</name>
</gene>
<evidence type="ECO:0000256" key="1">
    <source>
        <dbReference type="ARBA" id="ARBA00004141"/>
    </source>
</evidence>
<dbReference type="GO" id="GO:0005509">
    <property type="term" value="F:calcium ion binding"/>
    <property type="evidence" value="ECO:0007669"/>
    <property type="project" value="InterPro"/>
</dbReference>
<dbReference type="SUPFAM" id="SSF49723">
    <property type="entry name" value="Lipase/lipooxygenase domain (PLAT/LH2 domain)"/>
    <property type="match status" value="1"/>
</dbReference>
<dbReference type="Pfam" id="PF01477">
    <property type="entry name" value="PLAT"/>
    <property type="match status" value="1"/>
</dbReference>
<feature type="disulfide bond" evidence="8">
    <location>
        <begin position="1478"/>
        <end position="1491"/>
    </location>
</feature>
<protein>
    <recommendedName>
        <fullName evidence="12">PLAT domain-containing protein</fullName>
    </recommendedName>
</protein>
<feature type="transmembrane region" description="Helical" evidence="10">
    <location>
        <begin position="1161"/>
        <end position="1179"/>
    </location>
</feature>
<feature type="chain" id="PRO_5043901154" description="PLAT domain-containing protein" evidence="11">
    <location>
        <begin position="19"/>
        <end position="2043"/>
    </location>
</feature>
<evidence type="ECO:0000256" key="4">
    <source>
        <dbReference type="ARBA" id="ARBA00022729"/>
    </source>
</evidence>
<dbReference type="InterPro" id="IPR046791">
    <property type="entry name" value="Polycystin_dom"/>
</dbReference>
<evidence type="ECO:0000259" key="12">
    <source>
        <dbReference type="PROSITE" id="PS50095"/>
    </source>
</evidence>
<evidence type="ECO:0000256" key="5">
    <source>
        <dbReference type="ARBA" id="ARBA00022989"/>
    </source>
</evidence>
<dbReference type="PROSITE" id="PS50095">
    <property type="entry name" value="PLAT"/>
    <property type="match status" value="1"/>
</dbReference>
<feature type="transmembrane region" description="Helical" evidence="10">
    <location>
        <begin position="1205"/>
        <end position="1224"/>
    </location>
</feature>
<dbReference type="Pfam" id="PF20519">
    <property type="entry name" value="Polycystin_dom"/>
    <property type="match status" value="1"/>
</dbReference>
<dbReference type="GO" id="GO:0016020">
    <property type="term" value="C:membrane"/>
    <property type="evidence" value="ECO:0007669"/>
    <property type="project" value="UniProtKB-SubCell"/>
</dbReference>
<evidence type="ECO:0000256" key="2">
    <source>
        <dbReference type="ARBA" id="ARBA00007200"/>
    </source>
</evidence>
<feature type="transmembrane region" description="Helical" evidence="10">
    <location>
        <begin position="1714"/>
        <end position="1735"/>
    </location>
</feature>
<reference evidence="13 14" key="1">
    <citation type="submission" date="2023-03" db="EMBL/GenBank/DDBJ databases">
        <title>Genome insight into feeding habits of ladybird beetles.</title>
        <authorList>
            <person name="Li H.-S."/>
            <person name="Huang Y.-H."/>
            <person name="Pang H."/>
        </authorList>
    </citation>
    <scope>NUCLEOTIDE SEQUENCE [LARGE SCALE GENOMIC DNA]</scope>
    <source>
        <strain evidence="13">SYSU_2023b</strain>
        <tissue evidence="13">Whole body</tissue>
    </source>
</reference>
<keyword evidence="6 10" id="KW-0472">Membrane</keyword>
<evidence type="ECO:0000256" key="3">
    <source>
        <dbReference type="ARBA" id="ARBA00022692"/>
    </source>
</evidence>
<dbReference type="PRINTS" id="PR01433">
    <property type="entry name" value="POLYCYSTIN2"/>
</dbReference>
<comment type="similarity">
    <text evidence="2">Belongs to the polycystin family.</text>
</comment>
<keyword evidence="14" id="KW-1185">Reference proteome</keyword>
<dbReference type="InterPro" id="IPR036392">
    <property type="entry name" value="PLAT/LH2_dom_sf"/>
</dbReference>
<feature type="signal peptide" evidence="11">
    <location>
        <begin position="1"/>
        <end position="18"/>
    </location>
</feature>
<feature type="transmembrane region" description="Helical" evidence="10">
    <location>
        <begin position="1366"/>
        <end position="1386"/>
    </location>
</feature>
<dbReference type="Gene3D" id="2.60.60.20">
    <property type="entry name" value="PLAT/LH2 domain"/>
    <property type="match status" value="1"/>
</dbReference>
<accession>A0AAW1VIM2</accession>
<evidence type="ECO:0000313" key="14">
    <source>
        <dbReference type="Proteomes" id="UP001431783"/>
    </source>
</evidence>
<dbReference type="Pfam" id="PF02010">
    <property type="entry name" value="REJ"/>
    <property type="match status" value="1"/>
</dbReference>
<feature type="transmembrane region" description="Helical" evidence="10">
    <location>
        <begin position="1627"/>
        <end position="1645"/>
    </location>
</feature>
<comment type="caution">
    <text evidence="9">Lacks conserved residue(s) required for the propagation of feature annotation.</text>
</comment>
<dbReference type="PANTHER" id="PTHR10877">
    <property type="entry name" value="POLYCYSTIN FAMILY MEMBER"/>
    <property type="match status" value="1"/>
</dbReference>
<feature type="transmembrane region" description="Helical" evidence="10">
    <location>
        <begin position="1818"/>
        <end position="1845"/>
    </location>
</feature>
<evidence type="ECO:0000256" key="7">
    <source>
        <dbReference type="ARBA" id="ARBA00023180"/>
    </source>
</evidence>
<evidence type="ECO:0000256" key="11">
    <source>
        <dbReference type="SAM" id="SignalP"/>
    </source>
</evidence>
<dbReference type="InterPro" id="IPR002859">
    <property type="entry name" value="PKD/REJ-like"/>
</dbReference>